<comment type="caution">
    <text evidence="1">The sequence shown here is derived from an EMBL/GenBank/DDBJ whole genome shotgun (WGS) entry which is preliminary data.</text>
</comment>
<gene>
    <name evidence="1" type="ORF">NYP18_09140</name>
</gene>
<organism evidence="1 2">
    <name type="scientific">Corynebacterium lemuris</name>
    <dbReference type="NCBI Taxonomy" id="1859292"/>
    <lineage>
        <taxon>Bacteria</taxon>
        <taxon>Bacillati</taxon>
        <taxon>Actinomycetota</taxon>
        <taxon>Actinomycetes</taxon>
        <taxon>Mycobacteriales</taxon>
        <taxon>Corynebacteriaceae</taxon>
        <taxon>Corynebacterium</taxon>
    </lineage>
</organism>
<dbReference type="EMBL" id="JANWTC010000006">
    <property type="protein sequence ID" value="MCS5479823.1"/>
    <property type="molecule type" value="Genomic_DNA"/>
</dbReference>
<accession>A0ABT2FZC7</accession>
<evidence type="ECO:0000313" key="2">
    <source>
        <dbReference type="Proteomes" id="UP001205965"/>
    </source>
</evidence>
<reference evidence="1 2" key="1">
    <citation type="submission" date="2022-08" db="EMBL/GenBank/DDBJ databases">
        <title>YIM 101645 draft genome.</title>
        <authorList>
            <person name="Chen X."/>
        </authorList>
    </citation>
    <scope>NUCLEOTIDE SEQUENCE [LARGE SCALE GENOMIC DNA]</scope>
    <source>
        <strain evidence="1 2">YIM 101645</strain>
    </source>
</reference>
<proteinExistence type="predicted"/>
<evidence type="ECO:0000313" key="1">
    <source>
        <dbReference type="EMBL" id="MCS5479823.1"/>
    </source>
</evidence>
<protein>
    <recommendedName>
        <fullName evidence="3">Phospholipase D-like domain-containing protein</fullName>
    </recommendedName>
</protein>
<keyword evidence="2" id="KW-1185">Reference proteome</keyword>
<dbReference type="Proteomes" id="UP001205965">
    <property type="component" value="Unassembled WGS sequence"/>
</dbReference>
<sequence length="265" mass="28784">MPNTGADHTGLTAALLALAPNYGFTFTDAQKKHLADLFAGIATIKPAAVLPRKGKSQARFSRAGIAAQSIAGLDQDTYVSGLTYGQFSLLDLIQAALDVTGPADVTVATWSSGNYDIEALKNFRDAGLIRRIRFIMDSGRQMKGQAAADDIAKIFGRDAIITVRTHTKFVLICNDDWDLVITSSMNLNKNIRLEHFEMTSDPAKVAMFTDVVGALFSEAPASGSYGRIMPTLRTIDPDHEVIAMPAVHRNRNMITMGKLNRPEGR</sequence>
<evidence type="ECO:0008006" key="3">
    <source>
        <dbReference type="Google" id="ProtNLM"/>
    </source>
</evidence>
<dbReference type="RefSeq" id="WP_259427893.1">
    <property type="nucleotide sequence ID" value="NZ_JANWTC010000006.1"/>
</dbReference>
<name>A0ABT2FZC7_9CORY</name>